<name>A0A1G2MZZ7_9BACT</name>
<evidence type="ECO:0000313" key="1">
    <source>
        <dbReference type="EMBL" id="OHA29466.1"/>
    </source>
</evidence>
<proteinExistence type="predicted"/>
<dbReference type="STRING" id="1802315.A3F51_00305"/>
<accession>A0A1G2MZZ7</accession>
<reference evidence="1 2" key="1">
    <citation type="journal article" date="2016" name="Nat. Commun.">
        <title>Thousands of microbial genomes shed light on interconnected biogeochemical processes in an aquifer system.</title>
        <authorList>
            <person name="Anantharaman K."/>
            <person name="Brown C.T."/>
            <person name="Hug L.A."/>
            <person name="Sharon I."/>
            <person name="Castelle C.J."/>
            <person name="Probst A.J."/>
            <person name="Thomas B.C."/>
            <person name="Singh A."/>
            <person name="Wilkins M.J."/>
            <person name="Karaoz U."/>
            <person name="Brodie E.L."/>
            <person name="Williams K.H."/>
            <person name="Hubbard S.S."/>
            <person name="Banfield J.F."/>
        </authorList>
    </citation>
    <scope>NUCLEOTIDE SEQUENCE [LARGE SCALE GENOMIC DNA]</scope>
</reference>
<comment type="caution">
    <text evidence="1">The sequence shown here is derived from an EMBL/GenBank/DDBJ whole genome shotgun (WGS) entry which is preliminary data.</text>
</comment>
<gene>
    <name evidence="1" type="ORF">A3F51_00305</name>
</gene>
<evidence type="ECO:0008006" key="3">
    <source>
        <dbReference type="Google" id="ProtNLM"/>
    </source>
</evidence>
<dbReference type="AlphaFoldDB" id="A0A1G2MZZ7"/>
<dbReference type="Gene3D" id="3.40.50.11350">
    <property type="match status" value="1"/>
</dbReference>
<dbReference type="EMBL" id="MHRT01000004">
    <property type="protein sequence ID" value="OHA29466.1"/>
    <property type="molecule type" value="Genomic_DNA"/>
</dbReference>
<dbReference type="Proteomes" id="UP000178089">
    <property type="component" value="Unassembled WGS sequence"/>
</dbReference>
<protein>
    <recommendedName>
        <fullName evidence="3">Glycosyl transferase family 11</fullName>
    </recommendedName>
</protein>
<evidence type="ECO:0000313" key="2">
    <source>
        <dbReference type="Proteomes" id="UP000178089"/>
    </source>
</evidence>
<sequence length="306" mass="35598">MKKIVILKHGGGELANQLWNYVSIYAYSLECGAKITNASFFEYHYYFKFINKEGITTKFFSCWFKSAVSRRSSLRNRFWRNTYIIYTGIIKLFVGKNIISSENKESQVVYLPPTSPLLFLENKEKIYFIGWLFRNPVGLKKFRAEIISAFTPNEAMERKVNGIVRPLRQKYEKIVGVHVRQSDYSTFKGGAYFISQNRVKEIIGEFMVNDSIDKDKILFLITSDGRIDEKIFRDINTYISKENAITDLFLLSSTDTVIGSDSSFGAFAAWYGNVPHIVMTKNPIDWSYYAGKKEYFENQYSNMVHY</sequence>
<organism evidence="1 2">
    <name type="scientific">Candidatus Taylorbacteria bacterium RIFCSPHIGHO2_12_FULL_45_16</name>
    <dbReference type="NCBI Taxonomy" id="1802315"/>
    <lineage>
        <taxon>Bacteria</taxon>
        <taxon>Candidatus Tayloriibacteriota</taxon>
    </lineage>
</organism>